<dbReference type="PANTHER" id="PTHR39339:SF1">
    <property type="entry name" value="CHAD DOMAIN-CONTAINING PROTEIN"/>
    <property type="match status" value="1"/>
</dbReference>
<dbReference type="EMBL" id="JBHTJO010000001">
    <property type="protein sequence ID" value="MFD0986396.1"/>
    <property type="molecule type" value="Genomic_DNA"/>
</dbReference>
<accession>A0ABW3J8I4</accession>
<gene>
    <name evidence="3" type="ORF">ACFQ2F_04725</name>
</gene>
<dbReference type="Proteomes" id="UP001597102">
    <property type="component" value="Unassembled WGS sequence"/>
</dbReference>
<dbReference type="PROSITE" id="PS51708">
    <property type="entry name" value="CHAD"/>
    <property type="match status" value="1"/>
</dbReference>
<dbReference type="InterPro" id="IPR038186">
    <property type="entry name" value="CHAD_dom_sf"/>
</dbReference>
<sequence length="327" mass="36962">MGYSLDPALPVTHSVRQVALSELDSARSWLADDDIHAGIHNARKCLKRLRSLLQLIEPGIPVPLFEYLQSRLRDIGRELSPARDAQALIETLDKLERKWPKLAQSEIFGQMREWLENRRAKIENGGADPVVEAREDLDRLRPTLAKLSVFPDNFEPIGEGAKKQYRACRDAYRAAFKEKTDEALHEWRKQVQRHWRQLQLLSPCWPATLEARAEHVHSLAKMLGDDHDLANLHQLAAAPAMNFGGTDETEKLVKRCRKEQKAMRAEAKALGARLFADKPKTFIGRIEARWNAAAEAAHPADADPEPEADESNVVFFEGTRSTESQTG</sequence>
<keyword evidence="4" id="KW-1185">Reference proteome</keyword>
<dbReference type="InterPro" id="IPR007899">
    <property type="entry name" value="CHAD_dom"/>
</dbReference>
<evidence type="ECO:0000256" key="1">
    <source>
        <dbReference type="SAM" id="MobiDB-lite"/>
    </source>
</evidence>
<dbReference type="Gene3D" id="1.40.20.10">
    <property type="entry name" value="CHAD domain"/>
    <property type="match status" value="1"/>
</dbReference>
<evidence type="ECO:0000259" key="2">
    <source>
        <dbReference type="PROSITE" id="PS51708"/>
    </source>
</evidence>
<dbReference type="Pfam" id="PF05235">
    <property type="entry name" value="CHAD"/>
    <property type="match status" value="1"/>
</dbReference>
<protein>
    <submittedName>
        <fullName evidence="3">CHAD domain-containing protein</fullName>
    </submittedName>
</protein>
<feature type="domain" description="CHAD" evidence="2">
    <location>
        <begin position="5"/>
        <end position="280"/>
    </location>
</feature>
<evidence type="ECO:0000313" key="3">
    <source>
        <dbReference type="EMBL" id="MFD0986396.1"/>
    </source>
</evidence>
<dbReference type="SMART" id="SM00880">
    <property type="entry name" value="CHAD"/>
    <property type="match status" value="1"/>
</dbReference>
<comment type="caution">
    <text evidence="3">The sequence shown here is derived from an EMBL/GenBank/DDBJ whole genome shotgun (WGS) entry which is preliminary data.</text>
</comment>
<feature type="region of interest" description="Disordered" evidence="1">
    <location>
        <begin position="295"/>
        <end position="327"/>
    </location>
</feature>
<name>A0ABW3J8I4_9HYPH</name>
<proteinExistence type="predicted"/>
<dbReference type="PANTHER" id="PTHR39339">
    <property type="entry name" value="SLR1444 PROTEIN"/>
    <property type="match status" value="1"/>
</dbReference>
<dbReference type="RefSeq" id="WP_379086452.1">
    <property type="nucleotide sequence ID" value="NZ_JBHTJO010000001.1"/>
</dbReference>
<reference evidence="4" key="1">
    <citation type="journal article" date="2019" name="Int. J. Syst. Evol. Microbiol.">
        <title>The Global Catalogue of Microorganisms (GCM) 10K type strain sequencing project: providing services to taxonomists for standard genome sequencing and annotation.</title>
        <authorList>
            <consortium name="The Broad Institute Genomics Platform"/>
            <consortium name="The Broad Institute Genome Sequencing Center for Infectious Disease"/>
            <person name="Wu L."/>
            <person name="Ma J."/>
        </authorList>
    </citation>
    <scope>NUCLEOTIDE SEQUENCE [LARGE SCALE GENOMIC DNA]</scope>
    <source>
        <strain evidence="4">CCUG 61697</strain>
    </source>
</reference>
<organism evidence="3 4">
    <name type="scientific">Methyloligella solikamskensis</name>
    <dbReference type="NCBI Taxonomy" id="1177756"/>
    <lineage>
        <taxon>Bacteria</taxon>
        <taxon>Pseudomonadati</taxon>
        <taxon>Pseudomonadota</taxon>
        <taxon>Alphaproteobacteria</taxon>
        <taxon>Hyphomicrobiales</taxon>
        <taxon>Hyphomicrobiaceae</taxon>
        <taxon>Methyloligella</taxon>
    </lineage>
</organism>
<evidence type="ECO:0000313" key="4">
    <source>
        <dbReference type="Proteomes" id="UP001597102"/>
    </source>
</evidence>